<dbReference type="Proteomes" id="UP000182932">
    <property type="component" value="Unassembled WGS sequence"/>
</dbReference>
<comment type="caution">
    <text evidence="2">The sequence shown here is derived from an EMBL/GenBank/DDBJ whole genome shotgun (WGS) entry which is preliminary data.</text>
</comment>
<organism evidence="2 3">
    <name type="scientific">Marinovum algicola</name>
    <dbReference type="NCBI Taxonomy" id="42444"/>
    <lineage>
        <taxon>Bacteria</taxon>
        <taxon>Pseudomonadati</taxon>
        <taxon>Pseudomonadota</taxon>
        <taxon>Alphaproteobacteria</taxon>
        <taxon>Rhodobacterales</taxon>
        <taxon>Roseobacteraceae</taxon>
        <taxon>Marinovum</taxon>
    </lineage>
</organism>
<gene>
    <name evidence="2" type="ORF">SAMN04487940_101279</name>
</gene>
<feature type="signal peptide" evidence="1">
    <location>
        <begin position="1"/>
        <end position="28"/>
    </location>
</feature>
<dbReference type="Pfam" id="PF06707">
    <property type="entry name" value="DUF1194"/>
    <property type="match status" value="1"/>
</dbReference>
<reference evidence="2 3" key="1">
    <citation type="submission" date="2016-10" db="EMBL/GenBank/DDBJ databases">
        <authorList>
            <person name="Varghese N."/>
            <person name="Submissions S."/>
        </authorList>
    </citation>
    <scope>NUCLEOTIDE SEQUENCE [LARGE SCALE GENOMIC DNA]</scope>
    <source>
        <strain evidence="2 3">FF3</strain>
    </source>
</reference>
<feature type="chain" id="PRO_5036787942" description="von Willebrand factor type A domain protein" evidence="1">
    <location>
        <begin position="29"/>
        <end position="235"/>
    </location>
</feature>
<evidence type="ECO:0000313" key="2">
    <source>
        <dbReference type="EMBL" id="SEI57868.1"/>
    </source>
</evidence>
<dbReference type="RefSeq" id="WP_074834847.1">
    <property type="nucleotide sequence ID" value="NZ_FNYY01000001.1"/>
</dbReference>
<evidence type="ECO:0000313" key="3">
    <source>
        <dbReference type="Proteomes" id="UP000182932"/>
    </source>
</evidence>
<proteinExistence type="predicted"/>
<sequence>MPRLAARLWTTRLLTTCLLALWAGAAAASCRLALVLAVDVSASVNASEHQLQRQGLAAALTDDAVAEAILEGSGPVALAIFEWSGRQQQQVLQDWLLLDSAEDLAAVADRVRRLPRSYSEFPTAMGYALGFAAGLLQRAPVCLRQVVDVSGDGITNEGFRPQLAYRHFPFDGVTVNGLVVTGDDTRVVPYYRQEVLRGRRAFLEEAQGFEGFEAAMTRKLYRETRELVLGVTPQR</sequence>
<protein>
    <recommendedName>
        <fullName evidence="4">von Willebrand factor type A domain protein</fullName>
    </recommendedName>
</protein>
<dbReference type="PROSITE" id="PS51257">
    <property type="entry name" value="PROKAR_LIPOPROTEIN"/>
    <property type="match status" value="1"/>
</dbReference>
<dbReference type="InterPro" id="IPR010607">
    <property type="entry name" value="DUF1194"/>
</dbReference>
<dbReference type="InterPro" id="IPR036465">
    <property type="entry name" value="vWFA_dom_sf"/>
</dbReference>
<dbReference type="SUPFAM" id="SSF53300">
    <property type="entry name" value="vWA-like"/>
    <property type="match status" value="1"/>
</dbReference>
<accession>A0A975W705</accession>
<dbReference type="AlphaFoldDB" id="A0A975W705"/>
<evidence type="ECO:0000256" key="1">
    <source>
        <dbReference type="SAM" id="SignalP"/>
    </source>
</evidence>
<dbReference type="Gene3D" id="3.40.50.410">
    <property type="entry name" value="von Willebrand factor, type A domain"/>
    <property type="match status" value="1"/>
</dbReference>
<dbReference type="GeneID" id="80816549"/>
<name>A0A975W705_9RHOB</name>
<keyword evidence="1" id="KW-0732">Signal</keyword>
<keyword evidence="3" id="KW-1185">Reference proteome</keyword>
<evidence type="ECO:0008006" key="4">
    <source>
        <dbReference type="Google" id="ProtNLM"/>
    </source>
</evidence>
<dbReference type="EMBL" id="FNYY01000001">
    <property type="protein sequence ID" value="SEI57868.1"/>
    <property type="molecule type" value="Genomic_DNA"/>
</dbReference>